<evidence type="ECO:0000313" key="13">
    <source>
        <dbReference type="Proteomes" id="UP000001593"/>
    </source>
</evidence>
<accession>A7SGP0</accession>
<name>A7SGP0_NEMVE</name>
<evidence type="ECO:0000259" key="11">
    <source>
        <dbReference type="Pfam" id="PF18039"/>
    </source>
</evidence>
<keyword evidence="3" id="KW-0540">Nuclease</keyword>
<dbReference type="GO" id="GO:0036464">
    <property type="term" value="C:cytoplasmic ribonucleoprotein granule"/>
    <property type="evidence" value="ECO:0000318"/>
    <property type="project" value="GO_Central"/>
</dbReference>
<organism evidence="12 13">
    <name type="scientific">Nematostella vectensis</name>
    <name type="common">Starlet sea anemone</name>
    <dbReference type="NCBI Taxonomy" id="45351"/>
    <lineage>
        <taxon>Eukaryota</taxon>
        <taxon>Metazoa</taxon>
        <taxon>Cnidaria</taxon>
        <taxon>Anthozoa</taxon>
        <taxon>Hexacorallia</taxon>
        <taxon>Actiniaria</taxon>
        <taxon>Edwardsiidae</taxon>
        <taxon>Nematostella</taxon>
    </lineage>
</organism>
<evidence type="ECO:0000256" key="8">
    <source>
        <dbReference type="ARBA" id="ARBA00022833"/>
    </source>
</evidence>
<dbReference type="PANTHER" id="PTHR12876:SF35">
    <property type="entry name" value="LD08718P-RELATED"/>
    <property type="match status" value="1"/>
</dbReference>
<keyword evidence="7" id="KW-0378">Hydrolase</keyword>
<dbReference type="Proteomes" id="UP000001593">
    <property type="component" value="Unassembled WGS sequence"/>
</dbReference>
<feature type="non-terminal residue" evidence="12">
    <location>
        <position position="1"/>
    </location>
</feature>
<dbReference type="InterPro" id="IPR021869">
    <property type="entry name" value="RNase_Zc3h12_NYN"/>
</dbReference>
<evidence type="ECO:0000256" key="4">
    <source>
        <dbReference type="ARBA" id="ARBA00022723"/>
    </source>
</evidence>
<comment type="similarity">
    <text evidence="2">Belongs to the ZC3H12 family.</text>
</comment>
<evidence type="ECO:0000256" key="5">
    <source>
        <dbReference type="ARBA" id="ARBA00022759"/>
    </source>
</evidence>
<dbReference type="OMA" id="ENDAWRE"/>
<evidence type="ECO:0000259" key="10">
    <source>
        <dbReference type="Pfam" id="PF11977"/>
    </source>
</evidence>
<evidence type="ECO:0000313" key="12">
    <source>
        <dbReference type="EMBL" id="EDO37123.1"/>
    </source>
</evidence>
<keyword evidence="4" id="KW-0479">Metal-binding</keyword>
<comment type="cofactor">
    <cofactor evidence="1">
        <name>Mg(2+)</name>
        <dbReference type="ChEBI" id="CHEBI:18420"/>
    </cofactor>
</comment>
<dbReference type="Gene3D" id="3.40.50.11980">
    <property type="match status" value="1"/>
</dbReference>
<keyword evidence="6" id="KW-0863">Zinc-finger</keyword>
<dbReference type="Pfam" id="PF18039">
    <property type="entry name" value="UBA_6"/>
    <property type="match status" value="1"/>
</dbReference>
<evidence type="ECO:0000256" key="1">
    <source>
        <dbReference type="ARBA" id="ARBA00001946"/>
    </source>
</evidence>
<dbReference type="eggNOG" id="KOG3777">
    <property type="taxonomic scope" value="Eukaryota"/>
</dbReference>
<gene>
    <name evidence="12" type="ORF">NEMVEDRAFT_v1g53489</name>
</gene>
<feature type="domain" description="Rege-1 UBA-like" evidence="11">
    <location>
        <begin position="1"/>
        <end position="35"/>
    </location>
</feature>
<proteinExistence type="inferred from homology"/>
<dbReference type="GO" id="GO:0004521">
    <property type="term" value="F:RNA endonuclease activity"/>
    <property type="evidence" value="ECO:0000318"/>
    <property type="project" value="GO_Central"/>
</dbReference>
<keyword evidence="8" id="KW-0862">Zinc</keyword>
<feature type="non-terminal residue" evidence="12">
    <location>
        <position position="249"/>
    </location>
</feature>
<dbReference type="GO" id="GO:0008270">
    <property type="term" value="F:zinc ion binding"/>
    <property type="evidence" value="ECO:0007669"/>
    <property type="project" value="UniProtKB-KW"/>
</dbReference>
<keyword evidence="13" id="KW-1185">Reference proteome</keyword>
<dbReference type="InterPro" id="IPR051101">
    <property type="entry name" value="ZC3H12/N4BP1_RNase_Reg"/>
</dbReference>
<dbReference type="PhylomeDB" id="A7SGP0"/>
<evidence type="ECO:0000256" key="3">
    <source>
        <dbReference type="ARBA" id="ARBA00022722"/>
    </source>
</evidence>
<dbReference type="GO" id="GO:0016787">
    <property type="term" value="F:hydrolase activity"/>
    <property type="evidence" value="ECO:0007669"/>
    <property type="project" value="UniProtKB-KW"/>
</dbReference>
<dbReference type="EMBL" id="DS469654">
    <property type="protein sequence ID" value="EDO37123.1"/>
    <property type="molecule type" value="Genomic_DNA"/>
</dbReference>
<evidence type="ECO:0000256" key="6">
    <source>
        <dbReference type="ARBA" id="ARBA00022771"/>
    </source>
</evidence>
<dbReference type="AlphaFoldDB" id="A7SGP0"/>
<keyword evidence="5" id="KW-0255">Endonuclease</keyword>
<evidence type="ECO:0000256" key="2">
    <source>
        <dbReference type="ARBA" id="ARBA00010922"/>
    </source>
</evidence>
<evidence type="ECO:0000256" key="9">
    <source>
        <dbReference type="ARBA" id="ARBA00022842"/>
    </source>
</evidence>
<dbReference type="GO" id="GO:0003729">
    <property type="term" value="F:mRNA binding"/>
    <property type="evidence" value="ECO:0000318"/>
    <property type="project" value="GO_Central"/>
</dbReference>
<dbReference type="Pfam" id="PF11977">
    <property type="entry name" value="RNase_Zc3h12a"/>
    <property type="match status" value="1"/>
</dbReference>
<dbReference type="STRING" id="45351.A7SGP0"/>
<evidence type="ECO:0000256" key="7">
    <source>
        <dbReference type="ARBA" id="ARBA00022801"/>
    </source>
</evidence>
<dbReference type="PANTHER" id="PTHR12876">
    <property type="entry name" value="N4BP1-RELATED"/>
    <property type="match status" value="1"/>
</dbReference>
<dbReference type="HOGENOM" id="CLU_013020_0_0_1"/>
<feature type="domain" description="RNase NYN" evidence="10">
    <location>
        <begin position="65"/>
        <end position="220"/>
    </location>
</feature>
<keyword evidence="9" id="KW-0460">Magnesium</keyword>
<dbReference type="InterPro" id="IPR040546">
    <property type="entry name" value="Rege-1_UBA-like"/>
</dbReference>
<dbReference type="InParanoid" id="A7SGP0"/>
<protein>
    <submittedName>
        <fullName evidence="12">Uncharacterized protein</fullName>
    </submittedName>
</protein>
<dbReference type="FunFam" id="3.40.50.11980:FF:000001">
    <property type="entry name" value="ZC3H12A isoform 1"/>
    <property type="match status" value="1"/>
</dbReference>
<dbReference type="GO" id="GO:0005634">
    <property type="term" value="C:nucleus"/>
    <property type="evidence" value="ECO:0000318"/>
    <property type="project" value="GO_Central"/>
</dbReference>
<reference evidence="12 13" key="1">
    <citation type="journal article" date="2007" name="Science">
        <title>Sea anemone genome reveals ancestral eumetazoan gene repertoire and genomic organization.</title>
        <authorList>
            <person name="Putnam N.H."/>
            <person name="Srivastava M."/>
            <person name="Hellsten U."/>
            <person name="Dirks B."/>
            <person name="Chapman J."/>
            <person name="Salamov A."/>
            <person name="Terry A."/>
            <person name="Shapiro H."/>
            <person name="Lindquist E."/>
            <person name="Kapitonov V.V."/>
            <person name="Jurka J."/>
            <person name="Genikhovich G."/>
            <person name="Grigoriev I.V."/>
            <person name="Lucas S.M."/>
            <person name="Steele R.E."/>
            <person name="Finnerty J.R."/>
            <person name="Technau U."/>
            <person name="Martindale M.Q."/>
            <person name="Rokhsar D.S."/>
        </authorList>
    </citation>
    <scope>NUCLEOTIDE SEQUENCE [LARGE SCALE GENOMIC DNA]</scope>
    <source>
        <strain evidence="13">CH2 X CH6</strain>
    </source>
</reference>
<sequence length="249" mass="28412">EFALKLGYDENQVQSIAKKFGPDVDQNKLLQELIHTSASSRATTKTRPMTFSLSRGIEDAPRDGLRPVVIDGSNVAMSHGNQRVFSCRGIALCVDWFRQRGHNEITVFVPRWRTEAPRPGNPVEDQHILLALAQQSIVKFTPSRRINGRNIVCYDDRFILELAVKCDGVVVSNDNFRDLMRENDAWREVIETRLLMYSFAGDYFMPPEDPLGRHGPTLDEFLRKGSSHTPKVCPFLGRCTFGPRCRFYH</sequence>